<dbReference type="Pfam" id="PF08447">
    <property type="entry name" value="PAS_3"/>
    <property type="match status" value="1"/>
</dbReference>
<dbReference type="NCBIfam" id="TIGR00229">
    <property type="entry name" value="sensory_box"/>
    <property type="match status" value="5"/>
</dbReference>
<evidence type="ECO:0000256" key="1">
    <source>
        <dbReference type="ARBA" id="ARBA00000085"/>
    </source>
</evidence>
<dbReference type="InterPro" id="IPR003661">
    <property type="entry name" value="HisK_dim/P_dom"/>
</dbReference>
<dbReference type="CDD" id="cd00082">
    <property type="entry name" value="HisKA"/>
    <property type="match status" value="1"/>
</dbReference>
<dbReference type="InterPro" id="IPR036097">
    <property type="entry name" value="HisK_dim/P_sf"/>
</dbReference>
<dbReference type="SUPFAM" id="SSF47384">
    <property type="entry name" value="Homodimeric domain of signal transducing histidine kinase"/>
    <property type="match status" value="1"/>
</dbReference>
<dbReference type="InterPro" id="IPR000700">
    <property type="entry name" value="PAS-assoc_C"/>
</dbReference>
<dbReference type="InterPro" id="IPR013656">
    <property type="entry name" value="PAS_4"/>
</dbReference>
<evidence type="ECO:0000313" key="8">
    <source>
        <dbReference type="EMBL" id="GGC73391.1"/>
    </source>
</evidence>
<comment type="caution">
    <text evidence="8">The sequence shown here is derived from an EMBL/GenBank/DDBJ whole genome shotgun (WGS) entry which is preliminary data.</text>
</comment>
<dbReference type="SMART" id="SM00091">
    <property type="entry name" value="PAS"/>
    <property type="match status" value="6"/>
</dbReference>
<dbReference type="InterPro" id="IPR013655">
    <property type="entry name" value="PAS_fold_3"/>
</dbReference>
<dbReference type="AlphaFoldDB" id="A0A916UJQ9"/>
<dbReference type="Pfam" id="PF13426">
    <property type="entry name" value="PAS_9"/>
    <property type="match status" value="2"/>
</dbReference>
<dbReference type="InterPro" id="IPR035965">
    <property type="entry name" value="PAS-like_dom_sf"/>
</dbReference>
<dbReference type="GO" id="GO:0006355">
    <property type="term" value="P:regulation of DNA-templated transcription"/>
    <property type="evidence" value="ECO:0007669"/>
    <property type="project" value="InterPro"/>
</dbReference>
<evidence type="ECO:0000256" key="2">
    <source>
        <dbReference type="ARBA" id="ARBA00012438"/>
    </source>
</evidence>
<feature type="domain" description="PAS" evidence="6">
    <location>
        <begin position="391"/>
        <end position="462"/>
    </location>
</feature>
<name>A0A916UJQ9_9SPHI</name>
<proteinExistence type="predicted"/>
<evidence type="ECO:0000256" key="5">
    <source>
        <dbReference type="ARBA" id="ARBA00022777"/>
    </source>
</evidence>
<keyword evidence="3" id="KW-0597">Phosphoprotein</keyword>
<organism evidence="8 9">
    <name type="scientific">Pedobacter quisquiliarum</name>
    <dbReference type="NCBI Taxonomy" id="1834438"/>
    <lineage>
        <taxon>Bacteria</taxon>
        <taxon>Pseudomonadati</taxon>
        <taxon>Bacteroidota</taxon>
        <taxon>Sphingobacteriia</taxon>
        <taxon>Sphingobacteriales</taxon>
        <taxon>Sphingobacteriaceae</taxon>
        <taxon>Pedobacter</taxon>
    </lineage>
</organism>
<accession>A0A916UJQ9</accession>
<feature type="domain" description="PAS" evidence="6">
    <location>
        <begin position="274"/>
        <end position="327"/>
    </location>
</feature>
<evidence type="ECO:0000256" key="4">
    <source>
        <dbReference type="ARBA" id="ARBA00022679"/>
    </source>
</evidence>
<dbReference type="PROSITE" id="PS50112">
    <property type="entry name" value="PAS"/>
    <property type="match status" value="5"/>
</dbReference>
<dbReference type="CDD" id="cd00130">
    <property type="entry name" value="PAS"/>
    <property type="match status" value="5"/>
</dbReference>
<dbReference type="Pfam" id="PF08448">
    <property type="entry name" value="PAS_4"/>
    <property type="match status" value="1"/>
</dbReference>
<sequence>MPSTERSLENYKSSNTPCLFLLPDSPKFTVIDANDAYLKVTGTLLSQVVGRNMFDLFPEAGGEDSQKRVKAFRSALENAFRLKKPSKVRLQRYDVRVNKQAEPIVKFWNSDTVPILDVNNKVLYLVHSIVEVTEFVTQQSRSETDSPMFHENFAHPLFNDYPEAMATLDLYGNFLNVNKIFADLSAHTREELLNMSFLPLISETNFHPVFEAFQKSIKGEIQNLETEVINGIGKTLVLNITFIPIIINNEVLGVYMITNDLTLLREIEEKSTVHQRQLVSMMESIKDGFFAMDKDWTVTYWNKEAERMLKTPRSEIIGKNLGDFHPEALSGKFIKVYRQVLETQEATLFEEYLPSAKMWLEISAYPNLDGLSIYFRDATARIEAKQELQEAKKRYEQLFDFSPFPIWVYDIESLKFLAVNAAAIEAYGYSEAEFQNMTVKSMYPASELPVLDKMLEENVRPKLLNKAQVRLMKKSGEILIAELVSQPLTSWNDRARIIVAQDVTNRIKAEQALRLSEQRFKALVQDGSDLTAILDISGTFKYVSPSTRRVLGVDSAMLMHKNIFEFIHPEDKAAVVEGFSSLHLSRSQRLAPFRVSINPAQYRWLESFITDLSDDEAVSGIVITGRDVTQRINNERKIKANIEHYNRNSRSSDAIYDWDLQTNELTWSKGFNEVFGYDCQDKDKDKPLVRWLDLIHPEDQEHIVDQIFVHLRDKKTRWKQQYRFLTSGGVYKAVVDRGFFVFNASGEPERMVGAIQDVTERLTYISNLEHENKYLKEISWMQSHVVRAPLARIMGLSELLTYSEGKLTNMELLAHLTDSAHELDQIISSILSETDKKIDPS</sequence>
<dbReference type="PANTHER" id="PTHR43304:SF1">
    <property type="entry name" value="PAC DOMAIN-CONTAINING PROTEIN"/>
    <property type="match status" value="1"/>
</dbReference>
<dbReference type="InterPro" id="IPR013767">
    <property type="entry name" value="PAS_fold"/>
</dbReference>
<comment type="catalytic activity">
    <reaction evidence="1">
        <text>ATP + protein L-histidine = ADP + protein N-phospho-L-histidine.</text>
        <dbReference type="EC" id="2.7.13.3"/>
    </reaction>
</comment>
<dbReference type="EC" id="2.7.13.3" evidence="2"/>
<dbReference type="SMART" id="SM00086">
    <property type="entry name" value="PAC"/>
    <property type="match status" value="3"/>
</dbReference>
<dbReference type="SUPFAM" id="SSF55785">
    <property type="entry name" value="PYP-like sensor domain (PAS domain)"/>
    <property type="match status" value="6"/>
</dbReference>
<dbReference type="InterPro" id="IPR001610">
    <property type="entry name" value="PAC"/>
</dbReference>
<feature type="domain" description="PAS" evidence="6">
    <location>
        <begin position="516"/>
        <end position="577"/>
    </location>
</feature>
<protein>
    <recommendedName>
        <fullName evidence="2">histidine kinase</fullName>
        <ecNumber evidence="2">2.7.13.3</ecNumber>
    </recommendedName>
</protein>
<dbReference type="EMBL" id="BMIL01000010">
    <property type="protein sequence ID" value="GGC73391.1"/>
    <property type="molecule type" value="Genomic_DNA"/>
</dbReference>
<evidence type="ECO:0000313" key="9">
    <source>
        <dbReference type="Proteomes" id="UP000651668"/>
    </source>
</evidence>
<keyword evidence="9" id="KW-1185">Reference proteome</keyword>
<evidence type="ECO:0000256" key="3">
    <source>
        <dbReference type="ARBA" id="ARBA00022553"/>
    </source>
</evidence>
<keyword evidence="5" id="KW-0418">Kinase</keyword>
<reference evidence="8" key="1">
    <citation type="journal article" date="2014" name="Int. J. Syst. Evol. Microbiol.">
        <title>Complete genome sequence of Corynebacterium casei LMG S-19264T (=DSM 44701T), isolated from a smear-ripened cheese.</title>
        <authorList>
            <consortium name="US DOE Joint Genome Institute (JGI-PGF)"/>
            <person name="Walter F."/>
            <person name="Albersmeier A."/>
            <person name="Kalinowski J."/>
            <person name="Ruckert C."/>
        </authorList>
    </citation>
    <scope>NUCLEOTIDE SEQUENCE</scope>
    <source>
        <strain evidence="8">CGMCC 1.15343</strain>
    </source>
</reference>
<dbReference type="GO" id="GO:0000155">
    <property type="term" value="F:phosphorelay sensor kinase activity"/>
    <property type="evidence" value="ECO:0007669"/>
    <property type="project" value="InterPro"/>
</dbReference>
<dbReference type="RefSeq" id="WP_188627621.1">
    <property type="nucleotide sequence ID" value="NZ_BMIL01000010.1"/>
</dbReference>
<dbReference type="PANTHER" id="PTHR43304">
    <property type="entry name" value="PHYTOCHROME-LIKE PROTEIN CPH1"/>
    <property type="match status" value="1"/>
</dbReference>
<feature type="domain" description="PAC" evidence="7">
    <location>
        <begin position="465"/>
        <end position="515"/>
    </location>
</feature>
<dbReference type="InterPro" id="IPR000014">
    <property type="entry name" value="PAS"/>
</dbReference>
<dbReference type="Pfam" id="PF13188">
    <property type="entry name" value="PAS_8"/>
    <property type="match status" value="1"/>
</dbReference>
<gene>
    <name evidence="8" type="ORF">GCM10011387_28720</name>
</gene>
<feature type="domain" description="PAS" evidence="6">
    <location>
        <begin position="150"/>
        <end position="220"/>
    </location>
</feature>
<reference evidence="8" key="2">
    <citation type="submission" date="2020-09" db="EMBL/GenBank/DDBJ databases">
        <authorList>
            <person name="Sun Q."/>
            <person name="Zhou Y."/>
        </authorList>
    </citation>
    <scope>NUCLEOTIDE SEQUENCE</scope>
    <source>
        <strain evidence="8">CGMCC 1.15343</strain>
    </source>
</reference>
<dbReference type="Gene3D" id="3.30.450.20">
    <property type="entry name" value="PAS domain"/>
    <property type="match status" value="6"/>
</dbReference>
<evidence type="ECO:0000259" key="7">
    <source>
        <dbReference type="PROSITE" id="PS50113"/>
    </source>
</evidence>
<dbReference type="PROSITE" id="PS50113">
    <property type="entry name" value="PAC"/>
    <property type="match status" value="1"/>
</dbReference>
<dbReference type="Pfam" id="PF00989">
    <property type="entry name" value="PAS"/>
    <property type="match status" value="1"/>
</dbReference>
<evidence type="ECO:0000259" key="6">
    <source>
        <dbReference type="PROSITE" id="PS50112"/>
    </source>
</evidence>
<feature type="domain" description="PAS" evidence="6">
    <location>
        <begin position="634"/>
        <end position="714"/>
    </location>
</feature>
<dbReference type="InterPro" id="IPR052162">
    <property type="entry name" value="Sensor_kinase/Photoreceptor"/>
</dbReference>
<keyword evidence="4" id="KW-0808">Transferase</keyword>
<dbReference type="Proteomes" id="UP000651668">
    <property type="component" value="Unassembled WGS sequence"/>
</dbReference>